<protein>
    <recommendedName>
        <fullName evidence="4">Lipoprotein</fullName>
    </recommendedName>
</protein>
<gene>
    <name evidence="2" type="ORF">ABS766_09500</name>
</gene>
<feature type="chain" id="PRO_5046442114" description="Lipoprotein" evidence="1">
    <location>
        <begin position="27"/>
        <end position="211"/>
    </location>
</feature>
<dbReference type="Proteomes" id="UP001629156">
    <property type="component" value="Unassembled WGS sequence"/>
</dbReference>
<evidence type="ECO:0000313" key="3">
    <source>
        <dbReference type="Proteomes" id="UP001629156"/>
    </source>
</evidence>
<accession>A0ABW8YX63</accession>
<proteinExistence type="predicted"/>
<feature type="signal peptide" evidence="1">
    <location>
        <begin position="1"/>
        <end position="26"/>
    </location>
</feature>
<keyword evidence="3" id="KW-1185">Reference proteome</keyword>
<evidence type="ECO:0000313" key="2">
    <source>
        <dbReference type="EMBL" id="MFL9844654.1"/>
    </source>
</evidence>
<organism evidence="2 3">
    <name type="scientific">Flavobacterium rhizosphaerae</name>
    <dbReference type="NCBI Taxonomy" id="3163298"/>
    <lineage>
        <taxon>Bacteria</taxon>
        <taxon>Pseudomonadati</taxon>
        <taxon>Bacteroidota</taxon>
        <taxon>Flavobacteriia</taxon>
        <taxon>Flavobacteriales</taxon>
        <taxon>Flavobacteriaceae</taxon>
        <taxon>Flavobacterium</taxon>
    </lineage>
</organism>
<comment type="caution">
    <text evidence="2">The sequence shown here is derived from an EMBL/GenBank/DDBJ whole genome shotgun (WGS) entry which is preliminary data.</text>
</comment>
<keyword evidence="1" id="KW-0732">Signal</keyword>
<reference evidence="2 3" key="1">
    <citation type="submission" date="2024-06" db="EMBL/GenBank/DDBJ databases">
        <authorList>
            <person name="Kaempfer P."/>
            <person name="Viver T."/>
        </authorList>
    </citation>
    <scope>NUCLEOTIDE SEQUENCE [LARGE SCALE GENOMIC DNA]</scope>
    <source>
        <strain evidence="2 3">ST-119</strain>
    </source>
</reference>
<evidence type="ECO:0000256" key="1">
    <source>
        <dbReference type="SAM" id="SignalP"/>
    </source>
</evidence>
<evidence type="ECO:0008006" key="4">
    <source>
        <dbReference type="Google" id="ProtNLM"/>
    </source>
</evidence>
<name>A0ABW8YX63_9FLAO</name>
<dbReference type="EMBL" id="JBELPZ010000008">
    <property type="protein sequence ID" value="MFL9844654.1"/>
    <property type="molecule type" value="Genomic_DNA"/>
</dbReference>
<sequence length="211" mass="24433">MYRFPILFLIISACTALLFTSCAVQTVKGYDAVPTAIQQYHATYFSDPETDYVYKAHISVYGKDFGGIFIVKKINDTTHRIAFTTEFGNKLFDFEITDDSFKVNFILEEFDRKIVVNTLKKDFMLLLKMNHEVMAQYENSKTTVYKSKDEKRYNYLFTDKATGSLKKLVNATKSKEKTVITYTPESEKLADSIIIDHKNIKLRIALEYINN</sequence>
<dbReference type="RefSeq" id="WP_408084907.1">
    <property type="nucleotide sequence ID" value="NZ_JBELPZ010000008.1"/>
</dbReference>
<dbReference type="PROSITE" id="PS51257">
    <property type="entry name" value="PROKAR_LIPOPROTEIN"/>
    <property type="match status" value="1"/>
</dbReference>